<accession>A0A7I7SQS3</accession>
<feature type="domain" description="Methyltransferase FkbM" evidence="1">
    <location>
        <begin position="22"/>
        <end position="182"/>
    </location>
</feature>
<dbReference type="InterPro" id="IPR006342">
    <property type="entry name" value="FkbM_mtfrase"/>
</dbReference>
<dbReference type="AlphaFoldDB" id="A0A7I7SQS3"/>
<dbReference type="NCBIfam" id="TIGR01444">
    <property type="entry name" value="fkbM_fam"/>
    <property type="match status" value="1"/>
</dbReference>
<dbReference type="Proteomes" id="UP000466445">
    <property type="component" value="Chromosome"/>
</dbReference>
<dbReference type="RefSeq" id="WP_235678068.1">
    <property type="nucleotide sequence ID" value="NZ_AP022595.1"/>
</dbReference>
<dbReference type="InterPro" id="IPR053188">
    <property type="entry name" value="FkbM_Methyltransferase"/>
</dbReference>
<gene>
    <name evidence="2" type="ORF">MSAR_24800</name>
</gene>
<organism evidence="2 3">
    <name type="scientific">Mycolicibacterium sarraceniae</name>
    <dbReference type="NCBI Taxonomy" id="1534348"/>
    <lineage>
        <taxon>Bacteria</taxon>
        <taxon>Bacillati</taxon>
        <taxon>Actinomycetota</taxon>
        <taxon>Actinomycetes</taxon>
        <taxon>Mycobacteriales</taxon>
        <taxon>Mycobacteriaceae</taxon>
        <taxon>Mycolicibacterium</taxon>
    </lineage>
</organism>
<evidence type="ECO:0000313" key="3">
    <source>
        <dbReference type="Proteomes" id="UP000466445"/>
    </source>
</evidence>
<dbReference type="SUPFAM" id="SSF53335">
    <property type="entry name" value="S-adenosyl-L-methionine-dependent methyltransferases"/>
    <property type="match status" value="1"/>
</dbReference>
<dbReference type="PANTHER" id="PTHR36973:SF4">
    <property type="entry name" value="NODULATION PROTEIN"/>
    <property type="match status" value="1"/>
</dbReference>
<dbReference type="PANTHER" id="PTHR36973">
    <property type="entry name" value="SLL1456 PROTEIN-RELATED"/>
    <property type="match status" value="1"/>
</dbReference>
<proteinExistence type="predicted"/>
<name>A0A7I7SQS3_9MYCO</name>
<dbReference type="KEGG" id="msar:MSAR_24800"/>
<dbReference type="GO" id="GO:0008171">
    <property type="term" value="F:O-methyltransferase activity"/>
    <property type="evidence" value="ECO:0007669"/>
    <property type="project" value="TreeGrafter"/>
</dbReference>
<protein>
    <recommendedName>
        <fullName evidence="1">Methyltransferase FkbM domain-containing protein</fullName>
    </recommendedName>
</protein>
<evidence type="ECO:0000259" key="1">
    <source>
        <dbReference type="Pfam" id="PF05050"/>
    </source>
</evidence>
<dbReference type="InterPro" id="IPR029063">
    <property type="entry name" value="SAM-dependent_MTases_sf"/>
</dbReference>
<dbReference type="Gene3D" id="3.40.50.150">
    <property type="entry name" value="Vaccinia Virus protein VP39"/>
    <property type="match status" value="1"/>
</dbReference>
<dbReference type="CDD" id="cd02440">
    <property type="entry name" value="AdoMet_MTases"/>
    <property type="match status" value="1"/>
</dbReference>
<evidence type="ECO:0000313" key="2">
    <source>
        <dbReference type="EMBL" id="BBY59344.1"/>
    </source>
</evidence>
<sequence length="205" mass="22100">MKNIASYLYAYTPQSGDTILEIGAGVGTEVGLLSNAVGKSGRVIAVEADPTAIRRLEKQVAELKHQNVEVVAAAVGAEEGVIQLDIVEPGALMNSTVATVGGASVTVRCKTLPAISRQYKIDTVSYMKLNIEGAEYDALVGLGPSIKNIENMCISCHDFTGIPAQRTYRKTYDYLKEQNFRLTSLPPNPAAPWEDYYIFASRGPA</sequence>
<dbReference type="Pfam" id="PF05050">
    <property type="entry name" value="Methyltransf_21"/>
    <property type="match status" value="1"/>
</dbReference>
<dbReference type="EMBL" id="AP022595">
    <property type="protein sequence ID" value="BBY59344.1"/>
    <property type="molecule type" value="Genomic_DNA"/>
</dbReference>
<keyword evidence="3" id="KW-1185">Reference proteome</keyword>
<reference evidence="2 3" key="1">
    <citation type="journal article" date="2019" name="Emerg. Microbes Infect.">
        <title>Comprehensive subspecies identification of 175 nontuberculous mycobacteria species based on 7547 genomic profiles.</title>
        <authorList>
            <person name="Matsumoto Y."/>
            <person name="Kinjo T."/>
            <person name="Motooka D."/>
            <person name="Nabeya D."/>
            <person name="Jung N."/>
            <person name="Uechi K."/>
            <person name="Horii T."/>
            <person name="Iida T."/>
            <person name="Fujita J."/>
            <person name="Nakamura S."/>
        </authorList>
    </citation>
    <scope>NUCLEOTIDE SEQUENCE [LARGE SCALE GENOMIC DNA]</scope>
    <source>
        <strain evidence="2 3">JCM 30395</strain>
    </source>
</reference>